<dbReference type="Gene3D" id="2.40.50.140">
    <property type="entry name" value="Nucleic acid-binding proteins"/>
    <property type="match status" value="2"/>
</dbReference>
<dbReference type="Proteomes" id="UP000663860">
    <property type="component" value="Unassembled WGS sequence"/>
</dbReference>
<dbReference type="InterPro" id="IPR031657">
    <property type="entry name" value="REPA_OB_2"/>
</dbReference>
<dbReference type="GO" id="GO:0003677">
    <property type="term" value="F:DNA binding"/>
    <property type="evidence" value="ECO:0007669"/>
    <property type="project" value="UniProtKB-KW"/>
</dbReference>
<dbReference type="InterPro" id="IPR012340">
    <property type="entry name" value="NA-bd_OB-fold"/>
</dbReference>
<organism evidence="3 4">
    <name type="scientific">Adineta steineri</name>
    <dbReference type="NCBI Taxonomy" id="433720"/>
    <lineage>
        <taxon>Eukaryota</taxon>
        <taxon>Metazoa</taxon>
        <taxon>Spiralia</taxon>
        <taxon>Gnathifera</taxon>
        <taxon>Rotifera</taxon>
        <taxon>Eurotatoria</taxon>
        <taxon>Bdelloidea</taxon>
        <taxon>Adinetida</taxon>
        <taxon>Adinetidae</taxon>
        <taxon>Adineta</taxon>
    </lineage>
</organism>
<feature type="domain" description="Replication protein A OB" evidence="2">
    <location>
        <begin position="273"/>
        <end position="366"/>
    </location>
</feature>
<dbReference type="SUPFAM" id="SSF50249">
    <property type="entry name" value="Nucleic acid-binding proteins"/>
    <property type="match status" value="2"/>
</dbReference>
<sequence length="369" mass="41794">MEKCERIRRMKQCIVEKLDLRLILDEYSFLIINEIAQTTNVSIDYIFLTTIIALCHWTMGASLKGAQAYNTPLILFGILCGGSGSKKSASIRIVKEACEAVEALDGTPVKKSSINASVNMESLCCELEQQPNLLQLWDELSVFFGIFGSTRVDRTAYDRGLMCEFYSPTATISCTHPKRTYINSNGEGEISTWDLVDDTAAINLVAFNLDSYILLNKLFEGKSYEFNGLSIKTVDSIYKKLSHDYQLIVNKTTEIRDITMAFKYQLTYNFTHLNEVENLPLNSIIDINVKVLRDYGTTTGITNGNSWTRREIHVSQDQVHMKLTLWNEQAKKIPTSIINKELKLKNIKIDWFNGSRTLVGMPNTSMSIV</sequence>
<evidence type="ECO:0000313" key="3">
    <source>
        <dbReference type="EMBL" id="CAF1199780.1"/>
    </source>
</evidence>
<evidence type="ECO:0000259" key="2">
    <source>
        <dbReference type="Pfam" id="PF16900"/>
    </source>
</evidence>
<keyword evidence="1" id="KW-0238">DNA-binding</keyword>
<accession>A0A814W665</accession>
<comment type="caution">
    <text evidence="3">The sequence shown here is derived from an EMBL/GenBank/DDBJ whole genome shotgun (WGS) entry which is preliminary data.</text>
</comment>
<reference evidence="3" key="1">
    <citation type="submission" date="2021-02" db="EMBL/GenBank/DDBJ databases">
        <authorList>
            <person name="Nowell W R."/>
        </authorList>
    </citation>
    <scope>NUCLEOTIDE SEQUENCE</scope>
</reference>
<dbReference type="Pfam" id="PF16900">
    <property type="entry name" value="REPA_OB_2"/>
    <property type="match status" value="1"/>
</dbReference>
<protein>
    <recommendedName>
        <fullName evidence="2">Replication protein A OB domain-containing protein</fullName>
    </recommendedName>
</protein>
<dbReference type="EMBL" id="CAJNOE010000406">
    <property type="protein sequence ID" value="CAF1199780.1"/>
    <property type="molecule type" value="Genomic_DNA"/>
</dbReference>
<name>A0A814W665_9BILA</name>
<gene>
    <name evidence="3" type="ORF">IZO911_LOCUS28538</name>
</gene>
<proteinExistence type="predicted"/>
<dbReference type="AlphaFoldDB" id="A0A814W665"/>
<evidence type="ECO:0000313" key="4">
    <source>
        <dbReference type="Proteomes" id="UP000663860"/>
    </source>
</evidence>
<evidence type="ECO:0000256" key="1">
    <source>
        <dbReference type="ARBA" id="ARBA00023125"/>
    </source>
</evidence>